<organism evidence="1 2">
    <name type="scientific">Akanthomyces muscarius</name>
    <name type="common">Entomopathogenic fungus</name>
    <name type="synonym">Lecanicillium muscarium</name>
    <dbReference type="NCBI Taxonomy" id="2231603"/>
    <lineage>
        <taxon>Eukaryota</taxon>
        <taxon>Fungi</taxon>
        <taxon>Dikarya</taxon>
        <taxon>Ascomycota</taxon>
        <taxon>Pezizomycotina</taxon>
        <taxon>Sordariomycetes</taxon>
        <taxon>Hypocreomycetidae</taxon>
        <taxon>Hypocreales</taxon>
        <taxon>Cordycipitaceae</taxon>
        <taxon>Akanthomyces</taxon>
    </lineage>
</organism>
<proteinExistence type="predicted"/>
<dbReference type="Proteomes" id="UP001144673">
    <property type="component" value="Chromosome 4"/>
</dbReference>
<sequence>MGWLAGRRPSQAAHRTAWYRATFRSFVGGFRHRRRRVIGGGQLKAAGGEARKDKIDAIRRAPARRRRVVDGGHLGRSSVHSGTGQCTGARTPTPSVTLTWRIRGGNLTHFKALLFQNHKLNYQQVAYFYWYHLPTTVAICICQRAKGQRQKAQASLAPPGAFAGGNDSTVALSW</sequence>
<evidence type="ECO:0000313" key="2">
    <source>
        <dbReference type="Proteomes" id="UP001144673"/>
    </source>
</evidence>
<evidence type="ECO:0000313" key="1">
    <source>
        <dbReference type="EMBL" id="KAJ4150673.1"/>
    </source>
</evidence>
<comment type="caution">
    <text evidence="1">The sequence shown here is derived from an EMBL/GenBank/DDBJ whole genome shotgun (WGS) entry which is preliminary data.</text>
</comment>
<gene>
    <name evidence="1" type="ORF">LMH87_011413</name>
</gene>
<protein>
    <submittedName>
        <fullName evidence="1">Uncharacterized protein</fullName>
    </submittedName>
</protein>
<dbReference type="GeneID" id="80898572"/>
<dbReference type="KEGG" id="amus:LMH87_011413"/>
<dbReference type="RefSeq" id="XP_056052387.1">
    <property type="nucleotide sequence ID" value="XM_056200550.1"/>
</dbReference>
<keyword evidence="2" id="KW-1185">Reference proteome</keyword>
<dbReference type="AlphaFoldDB" id="A0A9W8QCH2"/>
<accession>A0A9W8QCH2</accession>
<dbReference type="EMBL" id="JAJHUN010000009">
    <property type="protein sequence ID" value="KAJ4150673.1"/>
    <property type="molecule type" value="Genomic_DNA"/>
</dbReference>
<name>A0A9W8QCH2_AKAMU</name>
<reference evidence="1" key="1">
    <citation type="journal article" date="2023" name="Access Microbiol">
        <title>De-novo genome assembly for Akanthomyces muscarius, a biocontrol agent of insect agricultural pests.</title>
        <authorList>
            <person name="Erdos Z."/>
            <person name="Studholme D.J."/>
            <person name="Raymond B."/>
            <person name="Sharma M."/>
        </authorList>
    </citation>
    <scope>NUCLEOTIDE SEQUENCE</scope>
    <source>
        <strain evidence="1">Ve6</strain>
    </source>
</reference>